<dbReference type="PANTHER" id="PTHR33116">
    <property type="entry name" value="REVERSE TRANSCRIPTASE ZINC-BINDING DOMAIN-CONTAINING PROTEIN-RELATED-RELATED"/>
    <property type="match status" value="1"/>
</dbReference>
<feature type="domain" description="Reverse transcriptase" evidence="1">
    <location>
        <begin position="1"/>
        <end position="107"/>
    </location>
</feature>
<comment type="caution">
    <text evidence="2">The sequence shown here is derived from an EMBL/GenBank/DDBJ whole genome shotgun (WGS) entry which is preliminary data.</text>
</comment>
<accession>A0AA38WUY9</accession>
<dbReference type="Proteomes" id="UP001172457">
    <property type="component" value="Chromosome 1"/>
</dbReference>
<evidence type="ECO:0000259" key="1">
    <source>
        <dbReference type="PROSITE" id="PS50878"/>
    </source>
</evidence>
<organism evidence="2 3">
    <name type="scientific">Centaurea solstitialis</name>
    <name type="common">yellow star-thistle</name>
    <dbReference type="NCBI Taxonomy" id="347529"/>
    <lineage>
        <taxon>Eukaryota</taxon>
        <taxon>Viridiplantae</taxon>
        <taxon>Streptophyta</taxon>
        <taxon>Embryophyta</taxon>
        <taxon>Tracheophyta</taxon>
        <taxon>Spermatophyta</taxon>
        <taxon>Magnoliopsida</taxon>
        <taxon>eudicotyledons</taxon>
        <taxon>Gunneridae</taxon>
        <taxon>Pentapetalae</taxon>
        <taxon>asterids</taxon>
        <taxon>campanulids</taxon>
        <taxon>Asterales</taxon>
        <taxon>Asteraceae</taxon>
        <taxon>Carduoideae</taxon>
        <taxon>Cardueae</taxon>
        <taxon>Centaureinae</taxon>
        <taxon>Centaurea</taxon>
    </lineage>
</organism>
<protein>
    <recommendedName>
        <fullName evidence="1">Reverse transcriptase domain-containing protein</fullName>
    </recommendedName>
</protein>
<keyword evidence="3" id="KW-1185">Reference proteome</keyword>
<evidence type="ECO:0000313" key="2">
    <source>
        <dbReference type="EMBL" id="KAJ9565551.1"/>
    </source>
</evidence>
<name>A0AA38WUY9_9ASTR</name>
<dbReference type="EMBL" id="JARYMX010000001">
    <property type="protein sequence ID" value="KAJ9565551.1"/>
    <property type="molecule type" value="Genomic_DNA"/>
</dbReference>
<gene>
    <name evidence="2" type="ORF">OSB04_001517</name>
</gene>
<dbReference type="PROSITE" id="PS50878">
    <property type="entry name" value="RT_POL"/>
    <property type="match status" value="1"/>
</dbReference>
<dbReference type="InterPro" id="IPR000477">
    <property type="entry name" value="RT_dom"/>
</dbReference>
<evidence type="ECO:0000313" key="3">
    <source>
        <dbReference type="Proteomes" id="UP001172457"/>
    </source>
</evidence>
<dbReference type="InterPro" id="IPR043502">
    <property type="entry name" value="DNA/RNA_pol_sf"/>
</dbReference>
<reference evidence="2" key="1">
    <citation type="submission" date="2023-03" db="EMBL/GenBank/DDBJ databases">
        <title>Chromosome-scale reference genome and RAD-based genetic map of yellow starthistle (Centaurea solstitialis) reveal putative structural variation and QTLs associated with invader traits.</title>
        <authorList>
            <person name="Reatini B."/>
            <person name="Cang F.A."/>
            <person name="Jiang Q."/>
            <person name="Mckibben M.T.W."/>
            <person name="Barker M.S."/>
            <person name="Rieseberg L.H."/>
            <person name="Dlugosch K.M."/>
        </authorList>
    </citation>
    <scope>NUCLEOTIDE SEQUENCE</scope>
    <source>
        <strain evidence="2">CAN-66</strain>
        <tissue evidence="2">Leaf</tissue>
    </source>
</reference>
<dbReference type="SUPFAM" id="SSF56672">
    <property type="entry name" value="DNA/RNA polymerases"/>
    <property type="match status" value="1"/>
</dbReference>
<dbReference type="AlphaFoldDB" id="A0AA38WUY9"/>
<sequence>MEGLIVALQEETEKGFISGIKLPKNGPTITSLHYADDNIFLGKWNESNVRNLMKILNCFHLASGLKINWNKSTLNGTGISTFDLSRTARDIGCKVGSTPFRYLGLPIGENMHKIENWRPLLEKFDRKLSVWKAKTLSAGGRLCLCKAGLWEYTSSQFLNWVAWDVVLNARDKGGLGIGSLRATNLALLAKWWWRFKNEEGALWRKVMVALHGETDKIGRSHLTDRKKGTWGNIAKQLQPYCKIDDLQYGGFQPHFKLKIFLQCQYFLHQKSSNLVRQYSSTKTNMAHHLRVMDQNLYRFRNLVFFLKYGWN</sequence>
<dbReference type="PANTHER" id="PTHR33116:SF78">
    <property type="entry name" value="OS12G0587133 PROTEIN"/>
    <property type="match status" value="1"/>
</dbReference>
<proteinExistence type="predicted"/>